<dbReference type="PANTHER" id="PTHR24348">
    <property type="entry name" value="SERINE/THREONINE-PROTEIN KINASE UNC-51-RELATED"/>
    <property type="match status" value="1"/>
</dbReference>
<protein>
    <recommendedName>
        <fullName evidence="1">non-specific serine/threonine protein kinase</fullName>
        <ecNumber evidence="1">2.7.11.1</ecNumber>
    </recommendedName>
</protein>
<dbReference type="Pfam" id="PF00069">
    <property type="entry name" value="Pkinase"/>
    <property type="match status" value="1"/>
</dbReference>
<dbReference type="GO" id="GO:0010506">
    <property type="term" value="P:regulation of autophagy"/>
    <property type="evidence" value="ECO:0007669"/>
    <property type="project" value="InterPro"/>
</dbReference>
<evidence type="ECO:0000256" key="2">
    <source>
        <dbReference type="ARBA" id="ARBA00022679"/>
    </source>
</evidence>
<keyword evidence="11" id="KW-1185">Reference proteome</keyword>
<evidence type="ECO:0000256" key="1">
    <source>
        <dbReference type="ARBA" id="ARBA00012513"/>
    </source>
</evidence>
<sequence>MNNNEVLPNFSGQIVGNGRFELVDMIGSGSYGNVYRALDAQSDPCEPVYYAIKCLPKTELSPERIVCQRREISLHSLVSSSSPHICTLHEIIEEELYIYFVLDYCAGGDLYTAIIEDRIYQNNVPLIKRAFLELLDGVHACHQLGVYHRDLKPENILCRQGGLDIRIADFGLATKSRLSQEFGVGSSYYMSPECISREMKYPHYSPLHTDIWSLGVILVNMVSGRNPWRFATPSDEGFLGYLYNVDFLREILPISKPFNEILKRIFRLQPFSRISLPELKEEILKLDTFYMSDAELRDAPDNVREAAHDDYYRRAAPLTNLIFNQVVADSTLVNCSSTTSNFYSDGGPPYPKWTYRGSATISRRPSDLPPVSANRTPSQLNIQTFEAQDYRLYESRNSVSGCSMRSVSSGVESEGPITPETHAHEPAIDVADFSEGQTLDEPMLARMPVKMRSKQPRRFSFRNVVSRFKIF</sequence>
<evidence type="ECO:0000313" key="11">
    <source>
        <dbReference type="Proteomes" id="UP000054485"/>
    </source>
</evidence>
<dbReference type="Gene3D" id="1.10.510.10">
    <property type="entry name" value="Transferase(Phosphotransferase) domain 1"/>
    <property type="match status" value="1"/>
</dbReference>
<dbReference type="PROSITE" id="PS50011">
    <property type="entry name" value="PROTEIN_KINASE_DOM"/>
    <property type="match status" value="1"/>
</dbReference>
<keyword evidence="7" id="KW-0723">Serine/threonine-protein kinase</keyword>
<evidence type="ECO:0000313" key="10">
    <source>
        <dbReference type="EMBL" id="KIK42518.1"/>
    </source>
</evidence>
<evidence type="ECO:0000256" key="5">
    <source>
        <dbReference type="ARBA" id="ARBA00022840"/>
    </source>
</evidence>
<evidence type="ECO:0000256" key="6">
    <source>
        <dbReference type="PROSITE-ProRule" id="PRU10141"/>
    </source>
</evidence>
<dbReference type="EMBL" id="KN835236">
    <property type="protein sequence ID" value="KIK42518.1"/>
    <property type="molecule type" value="Genomic_DNA"/>
</dbReference>
<dbReference type="GO" id="GO:0005776">
    <property type="term" value="C:autophagosome"/>
    <property type="evidence" value="ECO:0007669"/>
    <property type="project" value="TreeGrafter"/>
</dbReference>
<dbReference type="InterPro" id="IPR008271">
    <property type="entry name" value="Ser/Thr_kinase_AS"/>
</dbReference>
<dbReference type="GO" id="GO:0000045">
    <property type="term" value="P:autophagosome assembly"/>
    <property type="evidence" value="ECO:0007669"/>
    <property type="project" value="TreeGrafter"/>
</dbReference>
<dbReference type="PANTHER" id="PTHR24348:SF22">
    <property type="entry name" value="NON-SPECIFIC SERINE_THREONINE PROTEIN KINASE"/>
    <property type="match status" value="1"/>
</dbReference>
<reference evidence="10 11" key="1">
    <citation type="submission" date="2014-04" db="EMBL/GenBank/DDBJ databases">
        <authorList>
            <consortium name="DOE Joint Genome Institute"/>
            <person name="Kuo A."/>
            <person name="Ruytinx J."/>
            <person name="Rineau F."/>
            <person name="Colpaert J."/>
            <person name="Kohler A."/>
            <person name="Nagy L.G."/>
            <person name="Floudas D."/>
            <person name="Copeland A."/>
            <person name="Barry K.W."/>
            <person name="Cichocki N."/>
            <person name="Veneault-Fourrey C."/>
            <person name="LaButti K."/>
            <person name="Lindquist E.A."/>
            <person name="Lipzen A."/>
            <person name="Lundell T."/>
            <person name="Morin E."/>
            <person name="Murat C."/>
            <person name="Sun H."/>
            <person name="Tunlid A."/>
            <person name="Henrissat B."/>
            <person name="Grigoriev I.V."/>
            <person name="Hibbett D.S."/>
            <person name="Martin F."/>
            <person name="Nordberg H.P."/>
            <person name="Cantor M.N."/>
            <person name="Hua S.X."/>
        </authorList>
    </citation>
    <scope>NUCLEOTIDE SEQUENCE [LARGE SCALE GENOMIC DNA]</scope>
    <source>
        <strain evidence="10 11">UH-Slu-Lm8-n1</strain>
    </source>
</reference>
<feature type="binding site" evidence="6">
    <location>
        <position position="53"/>
    </location>
    <ligand>
        <name>ATP</name>
        <dbReference type="ChEBI" id="CHEBI:30616"/>
    </ligand>
</feature>
<organism evidence="10 11">
    <name type="scientific">Suillus luteus UH-Slu-Lm8-n1</name>
    <dbReference type="NCBI Taxonomy" id="930992"/>
    <lineage>
        <taxon>Eukaryota</taxon>
        <taxon>Fungi</taxon>
        <taxon>Dikarya</taxon>
        <taxon>Basidiomycota</taxon>
        <taxon>Agaricomycotina</taxon>
        <taxon>Agaricomycetes</taxon>
        <taxon>Agaricomycetidae</taxon>
        <taxon>Boletales</taxon>
        <taxon>Suillineae</taxon>
        <taxon>Suillaceae</taxon>
        <taxon>Suillus</taxon>
    </lineage>
</organism>
<dbReference type="GO" id="GO:0016020">
    <property type="term" value="C:membrane"/>
    <property type="evidence" value="ECO:0007669"/>
    <property type="project" value="TreeGrafter"/>
</dbReference>
<dbReference type="HOGENOM" id="CLU_000288_172_5_1"/>
<reference evidence="11" key="2">
    <citation type="submission" date="2015-01" db="EMBL/GenBank/DDBJ databases">
        <title>Evolutionary Origins and Diversification of the Mycorrhizal Mutualists.</title>
        <authorList>
            <consortium name="DOE Joint Genome Institute"/>
            <consortium name="Mycorrhizal Genomics Consortium"/>
            <person name="Kohler A."/>
            <person name="Kuo A."/>
            <person name="Nagy L.G."/>
            <person name="Floudas D."/>
            <person name="Copeland A."/>
            <person name="Barry K.W."/>
            <person name="Cichocki N."/>
            <person name="Veneault-Fourrey C."/>
            <person name="LaButti K."/>
            <person name="Lindquist E.A."/>
            <person name="Lipzen A."/>
            <person name="Lundell T."/>
            <person name="Morin E."/>
            <person name="Murat C."/>
            <person name="Riley R."/>
            <person name="Ohm R."/>
            <person name="Sun H."/>
            <person name="Tunlid A."/>
            <person name="Henrissat B."/>
            <person name="Grigoriev I.V."/>
            <person name="Hibbett D.S."/>
            <person name="Martin F."/>
        </authorList>
    </citation>
    <scope>NUCLEOTIDE SEQUENCE [LARGE SCALE GENOMIC DNA]</scope>
    <source>
        <strain evidence="11">UH-Slu-Lm8-n1</strain>
    </source>
</reference>
<keyword evidence="4" id="KW-0418">Kinase</keyword>
<keyword evidence="3 6" id="KW-0547">Nucleotide-binding</keyword>
<evidence type="ECO:0000259" key="9">
    <source>
        <dbReference type="PROSITE" id="PS50011"/>
    </source>
</evidence>
<evidence type="ECO:0000256" key="3">
    <source>
        <dbReference type="ARBA" id="ARBA00022741"/>
    </source>
</evidence>
<dbReference type="STRING" id="930992.A0A0D0BH89"/>
<accession>A0A0D0BH89</accession>
<dbReference type="PROSITE" id="PS00107">
    <property type="entry name" value="PROTEIN_KINASE_ATP"/>
    <property type="match status" value="1"/>
</dbReference>
<evidence type="ECO:0000256" key="4">
    <source>
        <dbReference type="ARBA" id="ARBA00022777"/>
    </source>
</evidence>
<evidence type="ECO:0000256" key="7">
    <source>
        <dbReference type="RuleBase" id="RU000304"/>
    </source>
</evidence>
<feature type="region of interest" description="Disordered" evidence="8">
    <location>
        <begin position="403"/>
        <end position="435"/>
    </location>
</feature>
<evidence type="ECO:0000256" key="8">
    <source>
        <dbReference type="SAM" id="MobiDB-lite"/>
    </source>
</evidence>
<dbReference type="InterPro" id="IPR045269">
    <property type="entry name" value="Atg1-like"/>
</dbReference>
<dbReference type="EC" id="2.7.11.1" evidence="1"/>
<keyword evidence="5 6" id="KW-0067">ATP-binding</keyword>
<dbReference type="InterPro" id="IPR017441">
    <property type="entry name" value="Protein_kinase_ATP_BS"/>
</dbReference>
<dbReference type="PROSITE" id="PS00108">
    <property type="entry name" value="PROTEIN_KINASE_ST"/>
    <property type="match status" value="1"/>
</dbReference>
<dbReference type="GO" id="GO:0000407">
    <property type="term" value="C:phagophore assembly site"/>
    <property type="evidence" value="ECO:0007669"/>
    <property type="project" value="TreeGrafter"/>
</dbReference>
<dbReference type="InParanoid" id="A0A0D0BH89"/>
<name>A0A0D0BH89_9AGAM</name>
<feature type="domain" description="Protein kinase" evidence="9">
    <location>
        <begin position="20"/>
        <end position="290"/>
    </location>
</feature>
<dbReference type="FunCoup" id="A0A0D0BH89">
    <property type="interactions" value="290"/>
</dbReference>
<dbReference type="InterPro" id="IPR011009">
    <property type="entry name" value="Kinase-like_dom_sf"/>
</dbReference>
<proteinExistence type="inferred from homology"/>
<dbReference type="GO" id="GO:0004674">
    <property type="term" value="F:protein serine/threonine kinase activity"/>
    <property type="evidence" value="ECO:0007669"/>
    <property type="project" value="UniProtKB-KW"/>
</dbReference>
<dbReference type="OrthoDB" id="541276at2759"/>
<keyword evidence="2" id="KW-0808">Transferase</keyword>
<dbReference type="GO" id="GO:0005524">
    <property type="term" value="F:ATP binding"/>
    <property type="evidence" value="ECO:0007669"/>
    <property type="project" value="UniProtKB-UniRule"/>
</dbReference>
<dbReference type="AlphaFoldDB" id="A0A0D0BH89"/>
<dbReference type="SMART" id="SM00220">
    <property type="entry name" value="S_TKc"/>
    <property type="match status" value="1"/>
</dbReference>
<dbReference type="SUPFAM" id="SSF56112">
    <property type="entry name" value="Protein kinase-like (PK-like)"/>
    <property type="match status" value="1"/>
</dbReference>
<comment type="similarity">
    <text evidence="7">Belongs to the protein kinase superfamily.</text>
</comment>
<dbReference type="GO" id="GO:0005829">
    <property type="term" value="C:cytosol"/>
    <property type="evidence" value="ECO:0007669"/>
    <property type="project" value="TreeGrafter"/>
</dbReference>
<dbReference type="Proteomes" id="UP000054485">
    <property type="component" value="Unassembled WGS sequence"/>
</dbReference>
<dbReference type="InterPro" id="IPR000719">
    <property type="entry name" value="Prot_kinase_dom"/>
</dbReference>
<gene>
    <name evidence="10" type="ORF">CY34DRAFT_83409</name>
</gene>